<evidence type="ECO:0000313" key="2">
    <source>
        <dbReference type="EMBL" id="APH04762.1"/>
    </source>
</evidence>
<dbReference type="Proteomes" id="UP000181936">
    <property type="component" value="Chromosome"/>
</dbReference>
<evidence type="ECO:0000256" key="1">
    <source>
        <dbReference type="PROSITE-ProRule" id="PRU00339"/>
    </source>
</evidence>
<dbReference type="KEGG" id="bwh:A9C19_08390"/>
<reference evidence="2 3" key="1">
    <citation type="journal article" date="2016" name="Sci. Rep.">
        <title>Complete genome sequence and transcriptomic analysis of a novel marine strain Bacillus weihaiensis reveals the mechanism of brown algae degradation.</title>
        <authorList>
            <person name="Zhu Y."/>
            <person name="Chen P."/>
            <person name="Bao Y."/>
            <person name="Men Y."/>
            <person name="Zeng Y."/>
            <person name="Yang J."/>
            <person name="Sun J."/>
            <person name="Sun Y."/>
        </authorList>
    </citation>
    <scope>NUCLEOTIDE SEQUENCE [LARGE SCALE GENOMIC DNA]</scope>
    <source>
        <strain evidence="2 3">Alg07</strain>
    </source>
</reference>
<evidence type="ECO:0000313" key="3">
    <source>
        <dbReference type="Proteomes" id="UP000181936"/>
    </source>
</evidence>
<dbReference type="STRING" id="1547283.A9C19_08390"/>
<dbReference type="AlphaFoldDB" id="A0A1L3MR33"/>
<gene>
    <name evidence="2" type="ORF">A9C19_08390</name>
</gene>
<dbReference type="SUPFAM" id="SSF48452">
    <property type="entry name" value="TPR-like"/>
    <property type="match status" value="1"/>
</dbReference>
<dbReference type="InterPro" id="IPR019734">
    <property type="entry name" value="TPR_rpt"/>
</dbReference>
<dbReference type="RefSeq" id="WP_072579554.1">
    <property type="nucleotide sequence ID" value="NZ_CP016020.1"/>
</dbReference>
<sequence>MVQKKGDWKKEFEEAEKLHNKAIKGDKEAAKKAYTILKQIKQVSLNDSKVEALYGSSSALVARDQMDLIEKTNLAKRGLKSLDKAVATEPKNIDFRILRGNVAFRLPEMYFKRTKTAIEDFEFLIKEYESKKTNLNSEQYYEFLLNLGTSYNTLGKSNEAEKVWNKLVKMNPSFKPIIENVKRNGGE</sequence>
<feature type="repeat" description="TPR" evidence="1">
    <location>
        <begin position="141"/>
        <end position="174"/>
    </location>
</feature>
<dbReference type="OrthoDB" id="1807878at2"/>
<organism evidence="2 3">
    <name type="scientific">Bacillus weihaiensis</name>
    <dbReference type="NCBI Taxonomy" id="1547283"/>
    <lineage>
        <taxon>Bacteria</taxon>
        <taxon>Bacillati</taxon>
        <taxon>Bacillota</taxon>
        <taxon>Bacilli</taxon>
        <taxon>Bacillales</taxon>
        <taxon>Bacillaceae</taxon>
        <taxon>Bacillus</taxon>
    </lineage>
</organism>
<dbReference type="Gene3D" id="1.25.40.10">
    <property type="entry name" value="Tetratricopeptide repeat domain"/>
    <property type="match status" value="1"/>
</dbReference>
<keyword evidence="1" id="KW-0802">TPR repeat</keyword>
<proteinExistence type="predicted"/>
<name>A0A1L3MR33_9BACI</name>
<dbReference type="PROSITE" id="PS50005">
    <property type="entry name" value="TPR"/>
    <property type="match status" value="1"/>
</dbReference>
<dbReference type="EMBL" id="CP016020">
    <property type="protein sequence ID" value="APH04762.1"/>
    <property type="molecule type" value="Genomic_DNA"/>
</dbReference>
<protein>
    <submittedName>
        <fullName evidence="2">Uncharacterized protein</fullName>
    </submittedName>
</protein>
<dbReference type="InterPro" id="IPR011990">
    <property type="entry name" value="TPR-like_helical_dom_sf"/>
</dbReference>
<keyword evidence="3" id="KW-1185">Reference proteome</keyword>
<accession>A0A1L3MR33</accession>